<keyword evidence="3" id="KW-1185">Reference proteome</keyword>
<protein>
    <submittedName>
        <fullName evidence="2">DUF1127 domain-containing protein</fullName>
    </submittedName>
</protein>
<evidence type="ECO:0000259" key="1">
    <source>
        <dbReference type="Pfam" id="PF06568"/>
    </source>
</evidence>
<dbReference type="AlphaFoldDB" id="A0A6B2JQV8"/>
<reference evidence="2 3" key="1">
    <citation type="submission" date="2020-02" db="EMBL/GenBank/DDBJ databases">
        <title>Pseudoroseicyclus tamarix, sp. nov., isolated from offshore sediment of a Tamarix chinensis forest.</title>
        <authorList>
            <person name="Gai Y."/>
        </authorList>
    </citation>
    <scope>NUCLEOTIDE SEQUENCE [LARGE SCALE GENOMIC DNA]</scope>
    <source>
        <strain evidence="2 3">CLL3-39</strain>
    </source>
</reference>
<organism evidence="2 3">
    <name type="scientific">Pseudoroseicyclus tamaricis</name>
    <dbReference type="NCBI Taxonomy" id="2705421"/>
    <lineage>
        <taxon>Bacteria</taxon>
        <taxon>Pseudomonadati</taxon>
        <taxon>Pseudomonadota</taxon>
        <taxon>Alphaproteobacteria</taxon>
        <taxon>Rhodobacterales</taxon>
        <taxon>Paracoccaceae</taxon>
        <taxon>Pseudoroseicyclus</taxon>
    </lineage>
</organism>
<dbReference type="Pfam" id="PF06568">
    <property type="entry name" value="YjiS-like"/>
    <property type="match status" value="1"/>
</dbReference>
<dbReference type="Proteomes" id="UP000474757">
    <property type="component" value="Unassembled WGS sequence"/>
</dbReference>
<feature type="domain" description="YjiS-like" evidence="1">
    <location>
        <begin position="27"/>
        <end position="60"/>
    </location>
</feature>
<accession>A0A6B2JQV8</accession>
<dbReference type="EMBL" id="JAAGAB010000001">
    <property type="protein sequence ID" value="NDV00355.1"/>
    <property type="molecule type" value="Genomic_DNA"/>
</dbReference>
<evidence type="ECO:0000313" key="3">
    <source>
        <dbReference type="Proteomes" id="UP000474757"/>
    </source>
</evidence>
<gene>
    <name evidence="2" type="ORF">GZA08_05140</name>
</gene>
<proteinExistence type="predicted"/>
<evidence type="ECO:0000313" key="2">
    <source>
        <dbReference type="EMBL" id="NDV00355.1"/>
    </source>
</evidence>
<sequence>MAHATTSRASTFTIGQRFRAGFAMVSERAAQNRVYRSTIAELSNLNDRELADLGLHRSMIKAVARTAAYGE</sequence>
<comment type="caution">
    <text evidence="2">The sequence shown here is derived from an EMBL/GenBank/DDBJ whole genome shotgun (WGS) entry which is preliminary data.</text>
</comment>
<dbReference type="RefSeq" id="WP_163890599.1">
    <property type="nucleotide sequence ID" value="NZ_JAAFYS010000001.1"/>
</dbReference>
<dbReference type="InterPro" id="IPR009506">
    <property type="entry name" value="YjiS-like"/>
</dbReference>
<name>A0A6B2JQV8_9RHOB</name>